<protein>
    <recommendedName>
        <fullName evidence="3">Phosphate ABC transporter substrate-binding protein</fullName>
    </recommendedName>
</protein>
<accession>A0A1E5C9W1</accession>
<dbReference type="SUPFAM" id="SSF53850">
    <property type="entry name" value="Periplasmic binding protein-like II"/>
    <property type="match status" value="1"/>
</dbReference>
<name>A0A1E5C9W1_9GAMM</name>
<dbReference type="Gene3D" id="3.40.190.10">
    <property type="entry name" value="Periplasmic binding protein-like II"/>
    <property type="match status" value="1"/>
</dbReference>
<gene>
    <name evidence="1" type="ORF">A1OK_01240</name>
</gene>
<proteinExistence type="predicted"/>
<sequence length="137" mass="15335">MLTIISLAWVPTSRAELVVVVNQENPLANLSSRQLIDLYMGRSSHYPDGMMVLTTDLPDSSPEREAFYRQLVGKSAAQINAYWARLLFAGKSEPPYTISSTENAADYVKNNKNAIAYINEAELSQGLKVVYRFEDSQ</sequence>
<dbReference type="Proteomes" id="UP000095039">
    <property type="component" value="Unassembled WGS sequence"/>
</dbReference>
<comment type="caution">
    <text evidence="1">The sequence shown here is derived from an EMBL/GenBank/DDBJ whole genome shotgun (WGS) entry which is preliminary data.</text>
</comment>
<dbReference type="AlphaFoldDB" id="A0A1E5C9W1"/>
<evidence type="ECO:0000313" key="1">
    <source>
        <dbReference type="EMBL" id="OEE62280.1"/>
    </source>
</evidence>
<keyword evidence="2" id="KW-1185">Reference proteome</keyword>
<reference evidence="1 2" key="1">
    <citation type="journal article" date="2012" name="Science">
        <title>Ecological populations of bacteria act as socially cohesive units of antibiotic production and resistance.</title>
        <authorList>
            <person name="Cordero O.X."/>
            <person name="Wildschutte H."/>
            <person name="Kirkup B."/>
            <person name="Proehl S."/>
            <person name="Ngo L."/>
            <person name="Hussain F."/>
            <person name="Le Roux F."/>
            <person name="Mincer T."/>
            <person name="Polz M.F."/>
        </authorList>
    </citation>
    <scope>NUCLEOTIDE SEQUENCE [LARGE SCALE GENOMIC DNA]</scope>
    <source>
        <strain evidence="1 2">FF-454</strain>
    </source>
</reference>
<dbReference type="EMBL" id="AJWN02000040">
    <property type="protein sequence ID" value="OEE62280.1"/>
    <property type="molecule type" value="Genomic_DNA"/>
</dbReference>
<organism evidence="1 2">
    <name type="scientific">Enterovibrio norvegicus FF-454</name>
    <dbReference type="NCBI Taxonomy" id="1185651"/>
    <lineage>
        <taxon>Bacteria</taxon>
        <taxon>Pseudomonadati</taxon>
        <taxon>Pseudomonadota</taxon>
        <taxon>Gammaproteobacteria</taxon>
        <taxon>Vibrionales</taxon>
        <taxon>Vibrionaceae</taxon>
        <taxon>Enterovibrio</taxon>
    </lineage>
</organism>
<evidence type="ECO:0000313" key="2">
    <source>
        <dbReference type="Proteomes" id="UP000095039"/>
    </source>
</evidence>
<evidence type="ECO:0008006" key="3">
    <source>
        <dbReference type="Google" id="ProtNLM"/>
    </source>
</evidence>